<name>A0AAV4IR11_9GAST</name>
<dbReference type="Proteomes" id="UP000762676">
    <property type="component" value="Unassembled WGS sequence"/>
</dbReference>
<dbReference type="AlphaFoldDB" id="A0AAV4IR11"/>
<accession>A0AAV4IR11</accession>
<reference evidence="1 2" key="1">
    <citation type="journal article" date="2021" name="Elife">
        <title>Chloroplast acquisition without the gene transfer in kleptoplastic sea slugs, Plakobranchus ocellatus.</title>
        <authorList>
            <person name="Maeda T."/>
            <person name="Takahashi S."/>
            <person name="Yoshida T."/>
            <person name="Shimamura S."/>
            <person name="Takaki Y."/>
            <person name="Nagai Y."/>
            <person name="Toyoda A."/>
            <person name="Suzuki Y."/>
            <person name="Arimoto A."/>
            <person name="Ishii H."/>
            <person name="Satoh N."/>
            <person name="Nishiyama T."/>
            <person name="Hasebe M."/>
            <person name="Maruyama T."/>
            <person name="Minagawa J."/>
            <person name="Obokata J."/>
            <person name="Shigenobu S."/>
        </authorList>
    </citation>
    <scope>NUCLEOTIDE SEQUENCE [LARGE SCALE GENOMIC DNA]</scope>
</reference>
<organism evidence="1 2">
    <name type="scientific">Elysia marginata</name>
    <dbReference type="NCBI Taxonomy" id="1093978"/>
    <lineage>
        <taxon>Eukaryota</taxon>
        <taxon>Metazoa</taxon>
        <taxon>Spiralia</taxon>
        <taxon>Lophotrochozoa</taxon>
        <taxon>Mollusca</taxon>
        <taxon>Gastropoda</taxon>
        <taxon>Heterobranchia</taxon>
        <taxon>Euthyneura</taxon>
        <taxon>Panpulmonata</taxon>
        <taxon>Sacoglossa</taxon>
        <taxon>Placobranchoidea</taxon>
        <taxon>Plakobranchidae</taxon>
        <taxon>Elysia</taxon>
    </lineage>
</organism>
<proteinExistence type="predicted"/>
<sequence>MQIFTKAGRNSKEGNVQDLQEIQPKHHDRSKQKIVNFLDISLDLENDIYMPYHKANNNATYMNINSNHPPGKSGLKSNLQFEKKEKENDQKANNVKPKRKRKITWYNPPLSGSVKTNVGKTFLKLINKHFPKTSNLYKIINKNTIKVSYSCLPNLKQAIINHNKRLIKQEKEENAPPPKSCNCRKKEDCPLKGDCLTNSVIYKATVTQIKTGTQDSYIGLTENSFKTRVVSASDSRSGGRRFDSRPCHVAIALGKQFTLSFLSPPTCKMGTQLQEFPEFVMCAYNTLHMGLKVAF</sequence>
<dbReference type="EMBL" id="BMAT01009727">
    <property type="protein sequence ID" value="GFS12631.1"/>
    <property type="molecule type" value="Genomic_DNA"/>
</dbReference>
<gene>
    <name evidence="1" type="ORF">ElyMa_004864100</name>
</gene>
<evidence type="ECO:0000313" key="2">
    <source>
        <dbReference type="Proteomes" id="UP000762676"/>
    </source>
</evidence>
<evidence type="ECO:0000313" key="1">
    <source>
        <dbReference type="EMBL" id="GFS12631.1"/>
    </source>
</evidence>
<protein>
    <submittedName>
        <fullName evidence="1">Uncharacterized protein</fullName>
    </submittedName>
</protein>
<comment type="caution">
    <text evidence="1">The sequence shown here is derived from an EMBL/GenBank/DDBJ whole genome shotgun (WGS) entry which is preliminary data.</text>
</comment>
<keyword evidence="2" id="KW-1185">Reference proteome</keyword>